<feature type="compositionally biased region" description="Basic and acidic residues" evidence="3">
    <location>
        <begin position="107"/>
        <end position="116"/>
    </location>
</feature>
<organism evidence="5 6">
    <name type="scientific">Remersonia thermophila</name>
    <dbReference type="NCBI Taxonomy" id="72144"/>
    <lineage>
        <taxon>Eukaryota</taxon>
        <taxon>Fungi</taxon>
        <taxon>Dikarya</taxon>
        <taxon>Ascomycota</taxon>
        <taxon>Pezizomycotina</taxon>
        <taxon>Sordariomycetes</taxon>
        <taxon>Sordariomycetidae</taxon>
        <taxon>Sordariales</taxon>
        <taxon>Sordariales incertae sedis</taxon>
        <taxon>Remersonia</taxon>
    </lineage>
</organism>
<evidence type="ECO:0000313" key="5">
    <source>
        <dbReference type="EMBL" id="KAL2271778.1"/>
    </source>
</evidence>
<feature type="domain" description="BCNT-C" evidence="4">
    <location>
        <begin position="268"/>
        <end position="346"/>
    </location>
</feature>
<protein>
    <recommendedName>
        <fullName evidence="2">SWR1-complex protein 5</fullName>
    </recommendedName>
</protein>
<evidence type="ECO:0000259" key="4">
    <source>
        <dbReference type="PROSITE" id="PS51279"/>
    </source>
</evidence>
<sequence>MQSEPVIDEDYVSEEDSDFAPDDAVAEESSVSEDEADGEDGESATPVSRKRAAGEAEAEDAGFENSGDEAIIERGKKRQKKSDKKHDGGAEEDDAEQGPLIKTRRMRAAEKEEKRMQAASGPVTIDVDALWADMISTPVVRKPGAEPPGATPKPSAQPQQQPSQPDQKAPAAEESNLIRIKRTYHFAGKVHTEEKLVPRDSAEAKLYLAENPDADTTPVTADSDSDQPLKRLPRKAFRSVFEPIPPRDAAGGAAPFSQRRTDLNLCVAERLRAREKAAAEAEARKLNTVEKSRMDWAGFVDREGIRDELELAGKSKHSFATRQEFLARSDMVREEEARRVRMAGKA</sequence>
<accession>A0ABR4DN93</accession>
<evidence type="ECO:0000313" key="6">
    <source>
        <dbReference type="Proteomes" id="UP001600064"/>
    </source>
</evidence>
<dbReference type="GeneID" id="98121920"/>
<dbReference type="EMBL" id="JAZGUE010000001">
    <property type="protein sequence ID" value="KAL2271778.1"/>
    <property type="molecule type" value="Genomic_DNA"/>
</dbReference>
<dbReference type="Pfam" id="PF07572">
    <property type="entry name" value="BCNT"/>
    <property type="match status" value="1"/>
</dbReference>
<dbReference type="InterPro" id="IPR027124">
    <property type="entry name" value="Swc5/CFDP1/2"/>
</dbReference>
<dbReference type="RefSeq" id="XP_070870502.1">
    <property type="nucleotide sequence ID" value="XM_071007276.1"/>
</dbReference>
<proteinExistence type="inferred from homology"/>
<feature type="region of interest" description="Disordered" evidence="3">
    <location>
        <begin position="207"/>
        <end position="232"/>
    </location>
</feature>
<evidence type="ECO:0000256" key="3">
    <source>
        <dbReference type="SAM" id="MobiDB-lite"/>
    </source>
</evidence>
<dbReference type="InterPro" id="IPR011421">
    <property type="entry name" value="BCNT-C"/>
</dbReference>
<dbReference type="PANTHER" id="PTHR48407">
    <property type="entry name" value="CRANIOFACIAL DEVELOPMENT PROTEIN 1"/>
    <property type="match status" value="1"/>
</dbReference>
<feature type="region of interest" description="Disordered" evidence="3">
    <location>
        <begin position="138"/>
        <end position="177"/>
    </location>
</feature>
<feature type="region of interest" description="Disordered" evidence="3">
    <location>
        <begin position="1"/>
        <end position="121"/>
    </location>
</feature>
<dbReference type="PROSITE" id="PS51279">
    <property type="entry name" value="BCNT_C"/>
    <property type="match status" value="1"/>
</dbReference>
<comment type="caution">
    <text evidence="5">The sequence shown here is derived from an EMBL/GenBank/DDBJ whole genome shotgun (WGS) entry which is preliminary data.</text>
</comment>
<evidence type="ECO:0000256" key="1">
    <source>
        <dbReference type="ARBA" id="ARBA00010465"/>
    </source>
</evidence>
<keyword evidence="6" id="KW-1185">Reference proteome</keyword>
<feature type="compositionally biased region" description="Low complexity" evidence="3">
    <location>
        <begin position="152"/>
        <end position="172"/>
    </location>
</feature>
<gene>
    <name evidence="5" type="ORF">VTJ83DRAFT_1149</name>
</gene>
<feature type="compositionally biased region" description="Acidic residues" evidence="3">
    <location>
        <begin position="1"/>
        <end position="42"/>
    </location>
</feature>
<name>A0ABR4DN93_9PEZI</name>
<dbReference type="PANTHER" id="PTHR48407:SF1">
    <property type="entry name" value="CRANIOFACIAL DEVELOPMENT PROTEIN 1"/>
    <property type="match status" value="1"/>
</dbReference>
<dbReference type="Proteomes" id="UP001600064">
    <property type="component" value="Unassembled WGS sequence"/>
</dbReference>
<evidence type="ECO:0000256" key="2">
    <source>
        <dbReference type="ARBA" id="ARBA00019138"/>
    </source>
</evidence>
<comment type="similarity">
    <text evidence="1">Belongs to the SWC5 family.</text>
</comment>
<reference evidence="5 6" key="1">
    <citation type="journal article" date="2024" name="Commun. Biol.">
        <title>Comparative genomic analysis of thermophilic fungi reveals convergent evolutionary adaptations and gene losses.</title>
        <authorList>
            <person name="Steindorff A.S."/>
            <person name="Aguilar-Pontes M.V."/>
            <person name="Robinson A.J."/>
            <person name="Andreopoulos B."/>
            <person name="LaButti K."/>
            <person name="Kuo A."/>
            <person name="Mondo S."/>
            <person name="Riley R."/>
            <person name="Otillar R."/>
            <person name="Haridas S."/>
            <person name="Lipzen A."/>
            <person name="Grimwood J."/>
            <person name="Schmutz J."/>
            <person name="Clum A."/>
            <person name="Reid I.D."/>
            <person name="Moisan M.C."/>
            <person name="Butler G."/>
            <person name="Nguyen T.T.M."/>
            <person name="Dewar K."/>
            <person name="Conant G."/>
            <person name="Drula E."/>
            <person name="Henrissat B."/>
            <person name="Hansel C."/>
            <person name="Singer S."/>
            <person name="Hutchinson M.I."/>
            <person name="de Vries R.P."/>
            <person name="Natvig D.O."/>
            <person name="Powell A.J."/>
            <person name="Tsang A."/>
            <person name="Grigoriev I.V."/>
        </authorList>
    </citation>
    <scope>NUCLEOTIDE SEQUENCE [LARGE SCALE GENOMIC DNA]</scope>
    <source>
        <strain evidence="5 6">ATCC 22073</strain>
    </source>
</reference>